<sequence>MSFHDSIINMKIKMLEDQVKRLEQERNTETIRANALESVLAYIAHTQFDGEFQVPENSVVNVSNLKYAIVVENGIFRVVAEEETLH</sequence>
<accession>J9PU04</accession>
<evidence type="ECO:0000313" key="2">
    <source>
        <dbReference type="EMBL" id="AEZ50568.1"/>
    </source>
</evidence>
<gene>
    <name evidence="2" type="ORF">BCD7_0121</name>
</gene>
<keyword evidence="3" id="KW-1185">Reference proteome</keyword>
<dbReference type="KEGG" id="vg:14011640"/>
<dbReference type="EMBL" id="JN712910">
    <property type="protein sequence ID" value="AEZ50568.1"/>
    <property type="molecule type" value="Genomic_DNA"/>
</dbReference>
<organism evidence="2 3">
    <name type="scientific">Bacillus phage BCD7</name>
    <dbReference type="NCBI Taxonomy" id="1136534"/>
    <lineage>
        <taxon>Viruses</taxon>
        <taxon>Duplodnaviria</taxon>
        <taxon>Heunggongvirae</taxon>
        <taxon>Uroviricota</taxon>
        <taxon>Caudoviricetes</taxon>
        <taxon>Becedseptimavirus</taxon>
        <taxon>Becedseptimavirus BCD7</taxon>
    </lineage>
</organism>
<evidence type="ECO:0000313" key="3">
    <source>
        <dbReference type="Proteomes" id="UP000006298"/>
    </source>
</evidence>
<name>J9PU04_9CAUD</name>
<feature type="coiled-coil region" evidence="1">
    <location>
        <begin position="5"/>
        <end position="39"/>
    </location>
</feature>
<keyword evidence="1" id="KW-0175">Coiled coil</keyword>
<dbReference type="GeneID" id="14011640"/>
<dbReference type="Proteomes" id="UP000006298">
    <property type="component" value="Segment"/>
</dbReference>
<reference evidence="2 3" key="1">
    <citation type="submission" date="2011-09" db="EMBL/GenBank/DDBJ databases">
        <title>Complete Genome Sequence of Bacillus cereus Bacteriophage BCD7.</title>
        <authorList>
            <person name="Lee J.-H."/>
            <person name="Shin H."/>
            <person name="Son B."/>
            <person name="Ryu S."/>
        </authorList>
    </citation>
    <scope>NUCLEOTIDE SEQUENCE [LARGE SCALE GENOMIC DNA]</scope>
</reference>
<dbReference type="RefSeq" id="YP_007005972.1">
    <property type="nucleotide sequence ID" value="NC_019515.1"/>
</dbReference>
<protein>
    <submittedName>
        <fullName evidence="2">Uncharacterized protein</fullName>
    </submittedName>
</protein>
<proteinExistence type="predicted"/>
<evidence type="ECO:0000256" key="1">
    <source>
        <dbReference type="SAM" id="Coils"/>
    </source>
</evidence>